<dbReference type="AlphaFoldDB" id="A0AA96JY16"/>
<accession>A0AA96JY16</accession>
<protein>
    <recommendedName>
        <fullName evidence="3">N-acetyltransferase domain-containing protein</fullName>
    </recommendedName>
</protein>
<dbReference type="EMBL" id="CP116968">
    <property type="protein sequence ID" value="WNM64018.1"/>
    <property type="molecule type" value="Genomic_DNA"/>
</dbReference>
<dbReference type="KEGG" id="nneo:PQG83_09755"/>
<dbReference type="InterPro" id="IPR016181">
    <property type="entry name" value="Acyl_CoA_acyltransferase"/>
</dbReference>
<sequence length="315" mass="36713">MVSTERIYSADLPKVLPLLSEFNPQSAKIDWAKLFNYNWEKDEDYCGLGLLHGGNVVGFLGTIFSRRRIKNKEIKFCNLTSWYVKEEFRNKALSLMWPIQRLKDYTVTDLTPTRDVSLILDKLGFDELDSRIRILLPFQCGRRKHDAPSAVFINDGNTIIDLLSDTDSKVFHDHLPSQCKHSVIKDKLDYCYIIYTVISVRKINCAYIHYLSNLDLFLKYNDQFRNDLLTSCNANFIILDSRLVRNENLPSSFTFPVRAPKFFKSSILTAQQIDNLYSELTLLNVSTIPRLRSLVWDARHVLSNWKDHLTKFKRS</sequence>
<evidence type="ECO:0000313" key="2">
    <source>
        <dbReference type="Proteomes" id="UP001302494"/>
    </source>
</evidence>
<reference evidence="1 2" key="1">
    <citation type="submission" date="2023-01" db="EMBL/GenBank/DDBJ databases">
        <title>Cultivation and genomic characterization of new, ubiquitous marine nitrite-oxidizing bacteria from the Nitrospirales.</title>
        <authorList>
            <person name="Mueller A.J."/>
            <person name="Daebeler A."/>
            <person name="Herbold C.W."/>
            <person name="Kirkegaard R.H."/>
            <person name="Daims H."/>
        </authorList>
    </citation>
    <scope>NUCLEOTIDE SEQUENCE [LARGE SCALE GENOMIC DNA]</scope>
    <source>
        <strain evidence="1 2">DK</strain>
    </source>
</reference>
<organism evidence="1 2">
    <name type="scientific">Candidatus Nitrospira neomarina</name>
    <dbReference type="NCBI Taxonomy" id="3020899"/>
    <lineage>
        <taxon>Bacteria</taxon>
        <taxon>Pseudomonadati</taxon>
        <taxon>Nitrospirota</taxon>
        <taxon>Nitrospiria</taxon>
        <taxon>Nitrospirales</taxon>
        <taxon>Nitrospiraceae</taxon>
        <taxon>Nitrospira</taxon>
    </lineage>
</organism>
<dbReference type="SUPFAM" id="SSF55729">
    <property type="entry name" value="Acyl-CoA N-acyltransferases (Nat)"/>
    <property type="match status" value="1"/>
</dbReference>
<dbReference type="RefSeq" id="WP_312748891.1">
    <property type="nucleotide sequence ID" value="NZ_CP116968.1"/>
</dbReference>
<name>A0AA96JY16_9BACT</name>
<dbReference type="Proteomes" id="UP001302494">
    <property type="component" value="Chromosome"/>
</dbReference>
<evidence type="ECO:0008006" key="3">
    <source>
        <dbReference type="Google" id="ProtNLM"/>
    </source>
</evidence>
<proteinExistence type="predicted"/>
<evidence type="ECO:0000313" key="1">
    <source>
        <dbReference type="EMBL" id="WNM64018.1"/>
    </source>
</evidence>
<gene>
    <name evidence="1" type="ORF">PQG83_09755</name>
</gene>
<keyword evidence="2" id="KW-1185">Reference proteome</keyword>